<protein>
    <submittedName>
        <fullName evidence="1">Uncharacterized protein</fullName>
    </submittedName>
</protein>
<evidence type="ECO:0000313" key="2">
    <source>
        <dbReference type="Proteomes" id="UP000605992"/>
    </source>
</evidence>
<dbReference type="AlphaFoldDB" id="A0A8J3V0P8"/>
<gene>
    <name evidence="1" type="ORF">Pth03_30720</name>
</gene>
<evidence type="ECO:0000313" key="1">
    <source>
        <dbReference type="EMBL" id="GII54683.1"/>
    </source>
</evidence>
<dbReference type="Proteomes" id="UP000605992">
    <property type="component" value="Unassembled WGS sequence"/>
</dbReference>
<sequence>MSPARGPGAAENLWPRADGVAQNAIVDEPEGLTFTEAFVLEETDGGAPLWEIAAAWTGDEDRERHVGAVPVLAETLTALARYGLVVVHAFPAWPVVEDEAVEISGDQLARAVAEVRNWLWPEAQAGPIIATITDAGGVWL</sequence>
<organism evidence="1 2">
    <name type="scientific">Planotetraspora thailandica</name>
    <dbReference type="NCBI Taxonomy" id="487172"/>
    <lineage>
        <taxon>Bacteria</taxon>
        <taxon>Bacillati</taxon>
        <taxon>Actinomycetota</taxon>
        <taxon>Actinomycetes</taxon>
        <taxon>Streptosporangiales</taxon>
        <taxon>Streptosporangiaceae</taxon>
        <taxon>Planotetraspora</taxon>
    </lineage>
</organism>
<reference evidence="1" key="1">
    <citation type="submission" date="2021-01" db="EMBL/GenBank/DDBJ databases">
        <title>Whole genome shotgun sequence of Planotetraspora thailandica NBRC 104271.</title>
        <authorList>
            <person name="Komaki H."/>
            <person name="Tamura T."/>
        </authorList>
    </citation>
    <scope>NUCLEOTIDE SEQUENCE</scope>
    <source>
        <strain evidence="1">NBRC 104271</strain>
    </source>
</reference>
<accession>A0A8J3V0P8</accession>
<dbReference type="EMBL" id="BOOR01000019">
    <property type="protein sequence ID" value="GII54683.1"/>
    <property type="molecule type" value="Genomic_DNA"/>
</dbReference>
<proteinExistence type="predicted"/>
<keyword evidence="2" id="KW-1185">Reference proteome</keyword>
<comment type="caution">
    <text evidence="1">The sequence shown here is derived from an EMBL/GenBank/DDBJ whole genome shotgun (WGS) entry which is preliminary data.</text>
</comment>
<name>A0A8J3V0P8_9ACTN</name>